<comment type="caution">
    <text evidence="10">The sequence shown here is derived from an EMBL/GenBank/DDBJ whole genome shotgun (WGS) entry which is preliminary data.</text>
</comment>
<evidence type="ECO:0000256" key="6">
    <source>
        <dbReference type="PROSITE-ProRule" id="PRU00221"/>
    </source>
</evidence>
<sequence length="448" mass="50969">MPSTTNEYAKAERELANEQQLQEKIVNEEFKIWKKTVPLLYDFVHTFALDSPSLVFQWLPHYDVSLSDLELRFLMGTNTIVKSENYLKLGSVTLPSTLVENNTSLGIPIPSEDMDTSNFKIANQWKQPSEINKLKVSPSGEFAVGFGADAIIRGFNLKNYDIIDYKYHKQEGNALDWIDDNSFISGSKDSQIALWHVDKPSTPIQLFKGHRGAVNDLSAIKGKTLFGSVSDDSTTQFYDTRSSAVDATPVISVENSHIQNCIQFHPDIETLYATAGKDNVISLYDIRNYKTPFRKFYGHNDTVRQLQWDWSNPNLLVSCGLDKRVLFWNLESLDEEFVYPDSTSNGKDSNSKKKQATKVDPCLKYIHGGHTSRINDFAIHPKVKNVFGSVGNDRLLEIWKPKTLPSEEEEEEEQQEEEEAATEEQADEEMKEPEKEAEKGDQDTEMKD</sequence>
<dbReference type="GO" id="GO:0005634">
    <property type="term" value="C:nucleus"/>
    <property type="evidence" value="ECO:0007669"/>
    <property type="project" value="UniProtKB-SubCell"/>
</dbReference>
<dbReference type="Pfam" id="PF00400">
    <property type="entry name" value="WD40"/>
    <property type="match status" value="3"/>
</dbReference>
<dbReference type="STRING" id="5486.A0A367YMZ2"/>
<feature type="compositionally biased region" description="Basic and acidic residues" evidence="8">
    <location>
        <begin position="432"/>
        <end position="448"/>
    </location>
</feature>
<keyword evidence="3" id="KW-0677">Repeat</keyword>
<evidence type="ECO:0000256" key="7">
    <source>
        <dbReference type="SAM" id="Coils"/>
    </source>
</evidence>
<keyword evidence="4" id="KW-0156">Chromatin regulator</keyword>
<dbReference type="OrthoDB" id="427795at2759"/>
<name>A0A367YMZ2_9ASCO</name>
<keyword evidence="2 6" id="KW-0853">WD repeat</keyword>
<keyword evidence="5" id="KW-0539">Nucleus</keyword>
<dbReference type="InterPro" id="IPR001680">
    <property type="entry name" value="WD40_rpt"/>
</dbReference>
<dbReference type="PANTHER" id="PTHR22850">
    <property type="entry name" value="WD40 REPEAT FAMILY"/>
    <property type="match status" value="1"/>
</dbReference>
<evidence type="ECO:0000256" key="8">
    <source>
        <dbReference type="SAM" id="MobiDB-lite"/>
    </source>
</evidence>
<evidence type="ECO:0000256" key="2">
    <source>
        <dbReference type="ARBA" id="ARBA00022574"/>
    </source>
</evidence>
<evidence type="ECO:0000256" key="5">
    <source>
        <dbReference type="ARBA" id="ARBA00023242"/>
    </source>
</evidence>
<dbReference type="Gene3D" id="2.130.10.10">
    <property type="entry name" value="YVTN repeat-like/Quinoprotein amine dehydrogenase"/>
    <property type="match status" value="1"/>
</dbReference>
<evidence type="ECO:0000313" key="10">
    <source>
        <dbReference type="EMBL" id="RCK66381.1"/>
    </source>
</evidence>
<feature type="coiled-coil region" evidence="7">
    <location>
        <begin position="1"/>
        <end position="28"/>
    </location>
</feature>
<dbReference type="InterPro" id="IPR022052">
    <property type="entry name" value="Histone-bd_RBBP4-like_N"/>
</dbReference>
<organism evidence="10 11">
    <name type="scientific">Candida viswanathii</name>
    <dbReference type="NCBI Taxonomy" id="5486"/>
    <lineage>
        <taxon>Eukaryota</taxon>
        <taxon>Fungi</taxon>
        <taxon>Dikarya</taxon>
        <taxon>Ascomycota</taxon>
        <taxon>Saccharomycotina</taxon>
        <taxon>Pichiomycetes</taxon>
        <taxon>Debaryomycetaceae</taxon>
        <taxon>Candida/Lodderomyces clade</taxon>
        <taxon>Candida</taxon>
    </lineage>
</organism>
<dbReference type="Proteomes" id="UP000253472">
    <property type="component" value="Unassembled WGS sequence"/>
</dbReference>
<dbReference type="InterPro" id="IPR036322">
    <property type="entry name" value="WD40_repeat_dom_sf"/>
</dbReference>
<dbReference type="GO" id="GO:0006325">
    <property type="term" value="P:chromatin organization"/>
    <property type="evidence" value="ECO:0007669"/>
    <property type="project" value="UniProtKB-KW"/>
</dbReference>
<dbReference type="InterPro" id="IPR050459">
    <property type="entry name" value="WD_repeat_RBAP46/RBAP48/MSI1"/>
</dbReference>
<dbReference type="EMBL" id="QLNQ01000015">
    <property type="protein sequence ID" value="RCK66381.1"/>
    <property type="molecule type" value="Genomic_DNA"/>
</dbReference>
<feature type="domain" description="Histone-binding protein RBBP4-like N-terminal" evidence="9">
    <location>
        <begin position="28"/>
        <end position="96"/>
    </location>
</feature>
<dbReference type="SUPFAM" id="SSF50978">
    <property type="entry name" value="WD40 repeat-like"/>
    <property type="match status" value="1"/>
</dbReference>
<feature type="region of interest" description="Disordered" evidence="8">
    <location>
        <begin position="400"/>
        <end position="448"/>
    </location>
</feature>
<comment type="subcellular location">
    <subcellularLocation>
        <location evidence="1">Nucleus</location>
    </subcellularLocation>
</comment>
<evidence type="ECO:0000313" key="11">
    <source>
        <dbReference type="Proteomes" id="UP000253472"/>
    </source>
</evidence>
<gene>
    <name evidence="10" type="primary">MSI1_1</name>
    <name evidence="10" type="ORF">Cantr_02151</name>
</gene>
<dbReference type="AlphaFoldDB" id="A0A367YMZ2"/>
<evidence type="ECO:0000259" key="9">
    <source>
        <dbReference type="Pfam" id="PF12265"/>
    </source>
</evidence>
<dbReference type="PROSITE" id="PS50082">
    <property type="entry name" value="WD_REPEATS_2"/>
    <property type="match status" value="1"/>
</dbReference>
<evidence type="ECO:0000256" key="3">
    <source>
        <dbReference type="ARBA" id="ARBA00022737"/>
    </source>
</evidence>
<dbReference type="Pfam" id="PF12265">
    <property type="entry name" value="CAF1C_H4-bd"/>
    <property type="match status" value="1"/>
</dbReference>
<dbReference type="InterPro" id="IPR019775">
    <property type="entry name" value="WD40_repeat_CS"/>
</dbReference>
<protein>
    <submittedName>
        <fullName evidence="10">WD-40 repeat-containing protein MSI1</fullName>
    </submittedName>
</protein>
<evidence type="ECO:0000256" key="1">
    <source>
        <dbReference type="ARBA" id="ARBA00004123"/>
    </source>
</evidence>
<keyword evidence="7" id="KW-0175">Coiled coil</keyword>
<dbReference type="InterPro" id="IPR015943">
    <property type="entry name" value="WD40/YVTN_repeat-like_dom_sf"/>
</dbReference>
<dbReference type="SMART" id="SM00320">
    <property type="entry name" value="WD40"/>
    <property type="match status" value="6"/>
</dbReference>
<reference evidence="10 11" key="1">
    <citation type="submission" date="2018-06" db="EMBL/GenBank/DDBJ databases">
        <title>Whole genome sequencing of Candida tropicalis (genome annotated by CSBL at Korea University).</title>
        <authorList>
            <person name="Ahn J."/>
        </authorList>
    </citation>
    <scope>NUCLEOTIDE SEQUENCE [LARGE SCALE GENOMIC DNA]</scope>
    <source>
        <strain evidence="10 11">ATCC 20962</strain>
    </source>
</reference>
<dbReference type="PROSITE" id="PS00678">
    <property type="entry name" value="WD_REPEATS_1"/>
    <property type="match status" value="1"/>
</dbReference>
<feature type="repeat" description="WD" evidence="6">
    <location>
        <begin position="296"/>
        <end position="338"/>
    </location>
</feature>
<dbReference type="PROSITE" id="PS50294">
    <property type="entry name" value="WD_REPEATS_REGION"/>
    <property type="match status" value="1"/>
</dbReference>
<evidence type="ECO:0000256" key="4">
    <source>
        <dbReference type="ARBA" id="ARBA00022853"/>
    </source>
</evidence>
<keyword evidence="11" id="KW-1185">Reference proteome</keyword>
<accession>A0A367YMZ2</accession>
<proteinExistence type="predicted"/>
<feature type="compositionally biased region" description="Acidic residues" evidence="8">
    <location>
        <begin position="406"/>
        <end position="431"/>
    </location>
</feature>